<dbReference type="EMBL" id="BJVS01000002">
    <property type="protein sequence ID" value="GEL53074.1"/>
    <property type="molecule type" value="Genomic_DNA"/>
</dbReference>
<protein>
    <recommendedName>
        <fullName evidence="2">UPF0301 protein ABO01nite_10810</fullName>
    </recommendedName>
</protein>
<dbReference type="Proteomes" id="UP000321287">
    <property type="component" value="Unassembled WGS sequence"/>
</dbReference>
<keyword evidence="4" id="KW-1185">Reference proteome</keyword>
<dbReference type="PANTHER" id="PTHR30327">
    <property type="entry name" value="UNCHARACTERIZED PROTEIN YQGE"/>
    <property type="match status" value="1"/>
</dbReference>
<dbReference type="AlphaFoldDB" id="A0AAN4R5L0"/>
<dbReference type="PANTHER" id="PTHR30327:SF1">
    <property type="entry name" value="UPF0301 PROTEIN YQGE"/>
    <property type="match status" value="1"/>
</dbReference>
<gene>
    <name evidence="3" type="ORF">ABO01nite_10810</name>
</gene>
<comment type="similarity">
    <text evidence="1 2">Belongs to the UPF0301 (AlgH) family.</text>
</comment>
<dbReference type="SUPFAM" id="SSF143456">
    <property type="entry name" value="VC0467-like"/>
    <property type="match status" value="1"/>
</dbReference>
<proteinExistence type="inferred from homology"/>
<evidence type="ECO:0000256" key="2">
    <source>
        <dbReference type="HAMAP-Rule" id="MF_00758"/>
    </source>
</evidence>
<name>A0AAN4R5L0_9PROT</name>
<dbReference type="GO" id="GO:0005829">
    <property type="term" value="C:cytosol"/>
    <property type="evidence" value="ECO:0007669"/>
    <property type="project" value="TreeGrafter"/>
</dbReference>
<dbReference type="KEGG" id="abg:Asbog_00411"/>
<evidence type="ECO:0000313" key="4">
    <source>
        <dbReference type="Proteomes" id="UP000321287"/>
    </source>
</evidence>
<evidence type="ECO:0000256" key="1">
    <source>
        <dbReference type="ARBA" id="ARBA00009600"/>
    </source>
</evidence>
<dbReference type="Gene3D" id="3.40.1740.10">
    <property type="entry name" value="VC0467-like"/>
    <property type="match status" value="1"/>
</dbReference>
<dbReference type="Pfam" id="PF02622">
    <property type="entry name" value="DUF179"/>
    <property type="match status" value="1"/>
</dbReference>
<evidence type="ECO:0000313" key="3">
    <source>
        <dbReference type="EMBL" id="GEL53074.1"/>
    </source>
</evidence>
<dbReference type="InterPro" id="IPR003774">
    <property type="entry name" value="AlgH-like"/>
</dbReference>
<reference evidence="3 4" key="1">
    <citation type="submission" date="2019-07" db="EMBL/GenBank/DDBJ databases">
        <title>Whole genome shotgun sequence of Asaia bogorensis NBRC 16594.</title>
        <authorList>
            <person name="Hosoyama A."/>
            <person name="Uohara A."/>
            <person name="Ohji S."/>
            <person name="Ichikawa N."/>
        </authorList>
    </citation>
    <scope>NUCLEOTIDE SEQUENCE [LARGE SCALE GENOMIC DNA]</scope>
    <source>
        <strain evidence="3 4">NBRC 16594</strain>
    </source>
</reference>
<dbReference type="HAMAP" id="MF_00758">
    <property type="entry name" value="UPF0301"/>
    <property type="match status" value="1"/>
</dbReference>
<sequence>MQNPLQWPTFSLMASDFQTPDETTSETLAGRLLISSPMLGESEFARSVVYVCAHSRRDGAMGLIINKRASHPTLETLFEQLDITPSPPKRRINLCMGGPMEPTRGFVLHSADWRREDSLVINNENCLTASLDILHQIAAGEGPRHALLALGHASWEPGQLEDEIIQQNAWLSAPAMDDLIFGSDQMVKWRKALATINIDPLSLSNLVGHA</sequence>
<organism evidence="3 4">
    <name type="scientific">Asaia bogorensis NBRC 16594</name>
    <dbReference type="NCBI Taxonomy" id="1231624"/>
    <lineage>
        <taxon>Bacteria</taxon>
        <taxon>Pseudomonadati</taxon>
        <taxon>Pseudomonadota</taxon>
        <taxon>Alphaproteobacteria</taxon>
        <taxon>Acetobacterales</taxon>
        <taxon>Acetobacteraceae</taxon>
        <taxon>Asaia</taxon>
    </lineage>
</organism>
<accession>A0AAN4R5L0</accession>
<comment type="caution">
    <text evidence="3">The sequence shown here is derived from an EMBL/GenBank/DDBJ whole genome shotgun (WGS) entry which is preliminary data.</text>
</comment>